<feature type="transmembrane region" description="Helical" evidence="1">
    <location>
        <begin position="5"/>
        <end position="24"/>
    </location>
</feature>
<gene>
    <name evidence="2" type="ORF">BSTOLATCC_MIC44553</name>
</gene>
<keyword evidence="3" id="KW-1185">Reference proteome</keyword>
<dbReference type="EMBL" id="CAJZBQ010000044">
    <property type="protein sequence ID" value="CAG9327933.1"/>
    <property type="molecule type" value="Genomic_DNA"/>
</dbReference>
<feature type="transmembrane region" description="Helical" evidence="1">
    <location>
        <begin position="30"/>
        <end position="52"/>
    </location>
</feature>
<evidence type="ECO:0000313" key="2">
    <source>
        <dbReference type="EMBL" id="CAG9327933.1"/>
    </source>
</evidence>
<keyword evidence="1" id="KW-0472">Membrane</keyword>
<keyword evidence="1" id="KW-0812">Transmembrane</keyword>
<keyword evidence="1" id="KW-1133">Transmembrane helix</keyword>
<protein>
    <submittedName>
        <fullName evidence="2">Uncharacterized protein</fullName>
    </submittedName>
</protein>
<dbReference type="Proteomes" id="UP001162131">
    <property type="component" value="Unassembled WGS sequence"/>
</dbReference>
<accession>A0AAU9JU35</accession>
<dbReference type="AlphaFoldDB" id="A0AAU9JU35"/>
<organism evidence="2 3">
    <name type="scientific">Blepharisma stoltei</name>
    <dbReference type="NCBI Taxonomy" id="1481888"/>
    <lineage>
        <taxon>Eukaryota</taxon>
        <taxon>Sar</taxon>
        <taxon>Alveolata</taxon>
        <taxon>Ciliophora</taxon>
        <taxon>Postciliodesmatophora</taxon>
        <taxon>Heterotrichea</taxon>
        <taxon>Heterotrichida</taxon>
        <taxon>Blepharismidae</taxon>
        <taxon>Blepharisma</taxon>
    </lineage>
</organism>
<evidence type="ECO:0000256" key="1">
    <source>
        <dbReference type="SAM" id="Phobius"/>
    </source>
</evidence>
<sequence>MVDLLFSFCIDIVFIHASLVIYLLKSFVISDIYCFLHSWALFTSFNYSNFYWQANWRPKWRLWNYSNCYFLRLFGMYMEVWNLW</sequence>
<reference evidence="2" key="1">
    <citation type="submission" date="2021-09" db="EMBL/GenBank/DDBJ databases">
        <authorList>
            <consortium name="AG Swart"/>
            <person name="Singh M."/>
            <person name="Singh A."/>
            <person name="Seah K."/>
            <person name="Emmerich C."/>
        </authorList>
    </citation>
    <scope>NUCLEOTIDE SEQUENCE</scope>
    <source>
        <strain evidence="2">ATCC30299</strain>
    </source>
</reference>
<name>A0AAU9JU35_9CILI</name>
<evidence type="ECO:0000313" key="3">
    <source>
        <dbReference type="Proteomes" id="UP001162131"/>
    </source>
</evidence>
<proteinExistence type="predicted"/>
<comment type="caution">
    <text evidence="2">The sequence shown here is derived from an EMBL/GenBank/DDBJ whole genome shotgun (WGS) entry which is preliminary data.</text>
</comment>